<evidence type="ECO:0000256" key="1">
    <source>
        <dbReference type="SAM" id="SignalP"/>
    </source>
</evidence>
<evidence type="ECO:0000313" key="2">
    <source>
        <dbReference type="EMBL" id="PZE18695.1"/>
    </source>
</evidence>
<dbReference type="EMBL" id="QKSB01000001">
    <property type="protein sequence ID" value="PZE18695.1"/>
    <property type="molecule type" value="Genomic_DNA"/>
</dbReference>
<gene>
    <name evidence="2" type="ORF">DNU06_02380</name>
</gene>
<feature type="chain" id="PRO_5015953911" description="Aromatic hydrocarbon degradation protein" evidence="1">
    <location>
        <begin position="23"/>
        <end position="456"/>
    </location>
</feature>
<evidence type="ECO:0000313" key="3">
    <source>
        <dbReference type="Proteomes" id="UP000249248"/>
    </source>
</evidence>
<keyword evidence="3" id="KW-1185">Reference proteome</keyword>
<dbReference type="AlphaFoldDB" id="A0A2W1NGR6"/>
<dbReference type="SUPFAM" id="SSF56935">
    <property type="entry name" value="Porins"/>
    <property type="match status" value="1"/>
</dbReference>
<organism evidence="2 3">
    <name type="scientific">Putridiphycobacter roseus</name>
    <dbReference type="NCBI Taxonomy" id="2219161"/>
    <lineage>
        <taxon>Bacteria</taxon>
        <taxon>Pseudomonadati</taxon>
        <taxon>Bacteroidota</taxon>
        <taxon>Flavobacteriia</taxon>
        <taxon>Flavobacteriales</taxon>
        <taxon>Crocinitomicaceae</taxon>
        <taxon>Putridiphycobacter</taxon>
    </lineage>
</organism>
<reference evidence="2 3" key="1">
    <citation type="submission" date="2018-06" db="EMBL/GenBank/DDBJ databases">
        <title>The draft genome sequence of Crocinitomix sp. SM1701.</title>
        <authorList>
            <person name="Zhang X."/>
        </authorList>
    </citation>
    <scope>NUCLEOTIDE SEQUENCE [LARGE SCALE GENOMIC DNA]</scope>
    <source>
        <strain evidence="2 3">SM1701</strain>
    </source>
</reference>
<evidence type="ECO:0008006" key="4">
    <source>
        <dbReference type="Google" id="ProtNLM"/>
    </source>
</evidence>
<dbReference type="OrthoDB" id="1491239at2"/>
<comment type="caution">
    <text evidence="2">The sequence shown here is derived from an EMBL/GenBank/DDBJ whole genome shotgun (WGS) entry which is preliminary data.</text>
</comment>
<name>A0A2W1NGR6_9FLAO</name>
<keyword evidence="1" id="KW-0732">Signal</keyword>
<accession>A0A2W1NGR6</accession>
<dbReference type="RefSeq" id="WP_111061596.1">
    <property type="nucleotide sequence ID" value="NZ_JBHUCU010000007.1"/>
</dbReference>
<feature type="signal peptide" evidence="1">
    <location>
        <begin position="1"/>
        <end position="22"/>
    </location>
</feature>
<dbReference type="Proteomes" id="UP000249248">
    <property type="component" value="Unassembled WGS sequence"/>
</dbReference>
<protein>
    <recommendedName>
        <fullName evidence="4">Aromatic hydrocarbon degradation protein</fullName>
    </recommendedName>
</protein>
<proteinExistence type="predicted"/>
<sequence length="456" mass="50490">MHSHLSQVLFFTVLLFSLNGYAQKGTQSPYSVYGIGELKSGKYAYFSALGGAQIANTDSTIITLSNPASYAGLDRNRPVFQVGLNGSFTKLSTTNSTATTSQMGLDQFQLGLPIAKNFGASVGLSPFSSTGYLISNPIIEEGDTIAEKINEGQGTISNFHIGLGYKQKIKKNSSISLGVNLNYLFGSNEKIESFEYTEYPNDALHSRVKSATYVNDFRFDFGLLYAQKLARGSYTLAATYTPAASLKSSTEIVSYAYSQSFYDNYSYYESISDTSNFLTDLTGTTYIPESYGVGGEYRLRPGTTSNLNYQIIFKGEYNYQKWSDFKTTFEGVVNDSVYADRTNLSFGIEYAPYANAKANDKLVMYLAKLKYRFGFNYTMTEIMAKNTQLNNYGISFGLGIPVLNGNSNTNINLGVTYNNLGTINNNLIQEQKLGVSFGVSISPGIYDRWFLKRKYD</sequence>